<evidence type="ECO:0000313" key="2">
    <source>
        <dbReference type="EMBL" id="MBB3841964.1"/>
    </source>
</evidence>
<reference evidence="2 3" key="1">
    <citation type="submission" date="2020-08" db="EMBL/GenBank/DDBJ databases">
        <title>Genomic Encyclopedia of Type Strains, Phase IV (KMG-IV): sequencing the most valuable type-strain genomes for metagenomic binning, comparative biology and taxonomic classification.</title>
        <authorList>
            <person name="Goeker M."/>
        </authorList>
    </citation>
    <scope>NUCLEOTIDE SEQUENCE [LARGE SCALE GENOMIC DNA]</scope>
    <source>
        <strain evidence="2 3">DSM 17976</strain>
    </source>
</reference>
<dbReference type="AlphaFoldDB" id="A0A7W6ETN6"/>
<dbReference type="EMBL" id="JACIBY010000023">
    <property type="protein sequence ID" value="MBB3841964.1"/>
    <property type="molecule type" value="Genomic_DNA"/>
</dbReference>
<comment type="caution">
    <text evidence="2">The sequence shown here is derived from an EMBL/GenBank/DDBJ whole genome shotgun (WGS) entry which is preliminary data.</text>
</comment>
<accession>A0A7W6ETN6</accession>
<dbReference type="RefSeq" id="WP_183979981.1">
    <property type="nucleotide sequence ID" value="NZ_JACIBY010000023.1"/>
</dbReference>
<organism evidence="2 3">
    <name type="scientific">Runella defluvii</name>
    <dbReference type="NCBI Taxonomy" id="370973"/>
    <lineage>
        <taxon>Bacteria</taxon>
        <taxon>Pseudomonadati</taxon>
        <taxon>Bacteroidota</taxon>
        <taxon>Cytophagia</taxon>
        <taxon>Cytophagales</taxon>
        <taxon>Spirosomataceae</taxon>
        <taxon>Runella</taxon>
    </lineage>
</organism>
<feature type="domain" description="DUF4365" evidence="1">
    <location>
        <begin position="21"/>
        <end position="140"/>
    </location>
</feature>
<dbReference type="Pfam" id="PF14280">
    <property type="entry name" value="DUF4365"/>
    <property type="match status" value="1"/>
</dbReference>
<dbReference type="InterPro" id="IPR025375">
    <property type="entry name" value="DUF4365"/>
</dbReference>
<proteinExistence type="predicted"/>
<gene>
    <name evidence="2" type="ORF">FHS57_005993</name>
</gene>
<sequence length="691" mass="80779">MEDDMLDDLNLPLSNSNEDLETISNNYFRQLFDTGRFEIRPENLRDKGIDFFIELKRVSKKTGKAGYLNFKFAVQLKATDTKILNHDGSISLQIDTGNINYLLNNSMPAFYVLYLKSENKFYYEDINSFVKVLDEKNENWNDQPTHTLRFFKVLDTAGVDNIYNVTIEKGVFYRKLTENIVLQSLSTNFADKILIGKDLSMSNDSQIRKMVESIGLHLINEARWSEIIKIHKNSSNTIASTGIYNFILGVANYYSGNLTEALSFFKHAKNFKFNLNNGLLEYLKFYYLTVKHDIGILSDKEYIAQINNLEESSAVGLYVKLEKIKNGYTNSFDYSGNTNEKMEHDLLDIINHPNANEDIIFNAKGELALIQGYKNNIKYATEVSLINALDTVQDINIWERLRLANEFILSNRNWFKYVQDLKEEAIKGKNEFNYYWIIIYEVKVRYEFLLYTKYIIIVKPIPGMNRPEIPDNKESIASLIDMISSAYTYFKRINHLENIIATLSIVYELYHFNEEFIEAQQVIEEIEDLIEAYDLDQQNQKLIFLKNKGTHHEQLKERLEEIFNKPNSPENEIKYLVSKMEEMDENELLTEDETQTDIYFINLLPIGVFQFPVTAKEQIYSILQITPSAKKIFDPIFEIAIPVANIFYETIDEEGQQDGLLASKGIQSWRYIFKIREAFYKNKFYRVRSDI</sequence>
<dbReference type="Proteomes" id="UP000541352">
    <property type="component" value="Unassembled WGS sequence"/>
</dbReference>
<evidence type="ECO:0000259" key="1">
    <source>
        <dbReference type="Pfam" id="PF14280"/>
    </source>
</evidence>
<protein>
    <recommendedName>
        <fullName evidence="1">DUF4365 domain-containing protein</fullName>
    </recommendedName>
</protein>
<evidence type="ECO:0000313" key="3">
    <source>
        <dbReference type="Proteomes" id="UP000541352"/>
    </source>
</evidence>
<keyword evidence="3" id="KW-1185">Reference proteome</keyword>
<name>A0A7W6ETN6_9BACT</name>